<evidence type="ECO:0000313" key="2">
    <source>
        <dbReference type="EMBL" id="MBK1726805.1"/>
    </source>
</evidence>
<reference evidence="2 3" key="1">
    <citation type="journal article" date="2020" name="Microorganisms">
        <title>Osmotic Adaptation and Compatible Solute Biosynthesis of Phototrophic Bacteria as Revealed from Genome Analyses.</title>
        <authorList>
            <person name="Imhoff J.F."/>
            <person name="Rahn T."/>
            <person name="Kunzel S."/>
            <person name="Keller A."/>
            <person name="Neulinger S.C."/>
        </authorList>
    </citation>
    <scope>NUCLEOTIDE SEQUENCE [LARGE SCALE GENOMIC DNA]</scope>
    <source>
        <strain evidence="2 3">DSM 15116</strain>
    </source>
</reference>
<comment type="caution">
    <text evidence="2">The sequence shown here is derived from an EMBL/GenBank/DDBJ whole genome shotgun (WGS) entry which is preliminary data.</text>
</comment>
<dbReference type="RefSeq" id="WP_200258771.1">
    <property type="nucleotide sequence ID" value="NZ_NRSH01000069.1"/>
</dbReference>
<protein>
    <recommendedName>
        <fullName evidence="4">GATA-type domain-containing protein</fullName>
    </recommendedName>
</protein>
<evidence type="ECO:0000256" key="1">
    <source>
        <dbReference type="SAM" id="MobiDB-lite"/>
    </source>
</evidence>
<accession>A0ABS1E7T3</accession>
<feature type="region of interest" description="Disordered" evidence="1">
    <location>
        <begin position="77"/>
        <end position="100"/>
    </location>
</feature>
<dbReference type="Proteomes" id="UP000738126">
    <property type="component" value="Unassembled WGS sequence"/>
</dbReference>
<name>A0ABS1E7T3_9GAMM</name>
<feature type="region of interest" description="Disordered" evidence="1">
    <location>
        <begin position="1"/>
        <end position="30"/>
    </location>
</feature>
<evidence type="ECO:0000313" key="3">
    <source>
        <dbReference type="Proteomes" id="UP000738126"/>
    </source>
</evidence>
<sequence length="183" mass="20034">MSLRDAVSDLLDDAAEPEPHPQPWSVEPEAPCSTCGSGRWWQDRAGGWWCEQCTPFESGQWARLVELPEGERPAPLPVTDEELADSQPWTAAEAEEAAEERAAIVEEATGASAEEVARKAQAFYRHLFGVARETGCYNGTYGRYCEEGARLKRAYEDAAAACDVSFPEWTAALAKVREHGGTA</sequence>
<keyword evidence="3" id="KW-1185">Reference proteome</keyword>
<organism evidence="2 3">
    <name type="scientific">Halorhodospira neutriphila</name>
    <dbReference type="NCBI Taxonomy" id="168379"/>
    <lineage>
        <taxon>Bacteria</taxon>
        <taxon>Pseudomonadati</taxon>
        <taxon>Pseudomonadota</taxon>
        <taxon>Gammaproteobacteria</taxon>
        <taxon>Chromatiales</taxon>
        <taxon>Ectothiorhodospiraceae</taxon>
        <taxon>Halorhodospira</taxon>
    </lineage>
</organism>
<dbReference type="EMBL" id="NRSH01000069">
    <property type="protein sequence ID" value="MBK1726805.1"/>
    <property type="molecule type" value="Genomic_DNA"/>
</dbReference>
<evidence type="ECO:0008006" key="4">
    <source>
        <dbReference type="Google" id="ProtNLM"/>
    </source>
</evidence>
<gene>
    <name evidence="2" type="ORF">CKO13_07190</name>
</gene>
<proteinExistence type="predicted"/>